<name>A0A5C1NL82_9GAMM</name>
<evidence type="ECO:0000256" key="1">
    <source>
        <dbReference type="SAM" id="MobiDB-lite"/>
    </source>
</evidence>
<reference evidence="2" key="1">
    <citation type="submission" date="2021-02" db="EMBL/GenBank/DDBJ databases">
        <title>Strain Y2R2, a novel species of the genus Halomonas.</title>
        <authorList>
            <person name="Huang H."/>
        </authorList>
    </citation>
    <scope>NUCLEOTIDE SEQUENCE</scope>
    <source>
        <strain evidence="2">Y2R2</strain>
    </source>
</reference>
<gene>
    <name evidence="2" type="ORF">E4T21_18685</name>
</gene>
<proteinExistence type="predicted"/>
<dbReference type="Gene3D" id="2.60.120.380">
    <property type="match status" value="3"/>
</dbReference>
<evidence type="ECO:0008006" key="4">
    <source>
        <dbReference type="Google" id="ProtNLM"/>
    </source>
</evidence>
<protein>
    <recommendedName>
        <fullName evidence="4">Peptidase C-terminal archaeal/bacterial domain-containing protein</fullName>
    </recommendedName>
</protein>
<dbReference type="AlphaFoldDB" id="A0A5C1NL82"/>
<dbReference type="Proteomes" id="UP000324285">
    <property type="component" value="Chromosome"/>
</dbReference>
<evidence type="ECO:0000313" key="2">
    <source>
        <dbReference type="EMBL" id="QEM83353.1"/>
    </source>
</evidence>
<organism evidence="2 3">
    <name type="scientific">Halomonas binhaiensis</name>
    <dbReference type="NCBI Taxonomy" id="2562282"/>
    <lineage>
        <taxon>Bacteria</taxon>
        <taxon>Pseudomonadati</taxon>
        <taxon>Pseudomonadota</taxon>
        <taxon>Gammaproteobacteria</taxon>
        <taxon>Oceanospirillales</taxon>
        <taxon>Halomonadaceae</taxon>
        <taxon>Halomonas</taxon>
    </lineage>
</organism>
<dbReference type="EMBL" id="CP038437">
    <property type="protein sequence ID" value="QEM83353.1"/>
    <property type="molecule type" value="Genomic_DNA"/>
</dbReference>
<feature type="region of interest" description="Disordered" evidence="1">
    <location>
        <begin position="155"/>
        <end position="176"/>
    </location>
</feature>
<keyword evidence="3" id="KW-1185">Reference proteome</keyword>
<evidence type="ECO:0000313" key="3">
    <source>
        <dbReference type="Proteomes" id="UP000324285"/>
    </source>
</evidence>
<dbReference type="OrthoDB" id="8893233at2"/>
<accession>A0A5C1NL82</accession>
<feature type="region of interest" description="Disordered" evidence="1">
    <location>
        <begin position="289"/>
        <end position="310"/>
    </location>
</feature>
<dbReference type="KEGG" id="hbh:E4T21_18685"/>
<dbReference type="RefSeq" id="WP_149286475.1">
    <property type="nucleotide sequence ID" value="NZ_CP038437.2"/>
</dbReference>
<sequence>MDREFPRSDRRPMAQAVRQFGRASGAAVGVIAAGALLVGCDDGGESPSTRFIEAPEVSLGQAIEGELSSASEVNLKDGSRQGSHWVCADKDADSSGALYQLDAPFAADVTVFDEAGGWLGDAHSSSDQQVQLLLSPTDSCSLVVVSGRDMAAFGPWSLKPGKQPAEAEPAGEGEEDAAALKDGQVVAGHLGQESTAYSFSLQEASRVELALSGARGAALTLTGDNVSEKAARCADDQQTLETFLEPGDYEVNLKPGQLAKEQVNTKCEDSLVSVGDGFRLGLGVSDLSRGQRNSGPLRNGDRISGVLTEDSPSNEYTLEITEPTQVKLNLRSSDFDTILNVRGEQTDISIDDSGNSTDSMLDTVLMPGEYRVEATSYEDSGTYDIELVTTPFDGEVQNSGELTPGQGLLGIAGGGEGNVYTLSLDQPSEVTIKLSSTAFDTMLYLEGNGISLSDDDGGGNTNSQLTSMLEPGEYQVTAGSYDGMASGMFRMETMVTPFDGEQQDSGELTADETVRGRLSSSGSNHYEFTLDEPTEVTLDMRSNEFDALLGMTGSDIELRDDDSGGRTDARIHAVLAAGTYEVEASSYGGSGAFTLQLKTQPFDGEIRSSGEVRAGETVYGQLLPGSSLTYQLVVEETSDISIETQSDSVDTLLQLEGENISLQDDDSGSTELGSMIETQLEPGTYEVVVTGYEGASGVVRVDVKG</sequence>